<gene>
    <name evidence="2" type="primary">ugpQ</name>
    <name evidence="2" type="ORF">LMG28138_03967</name>
</gene>
<dbReference type="PANTHER" id="PTHR46211:SF1">
    <property type="entry name" value="GLYCEROPHOSPHODIESTER PHOSPHODIESTERASE, CYTOPLASMIC"/>
    <property type="match status" value="1"/>
</dbReference>
<dbReference type="InterPro" id="IPR030395">
    <property type="entry name" value="GP_PDE_dom"/>
</dbReference>
<dbReference type="Pfam" id="PF03009">
    <property type="entry name" value="GDPD"/>
    <property type="match status" value="1"/>
</dbReference>
<accession>A0A6S7BQ81</accession>
<keyword evidence="3" id="KW-1185">Reference proteome</keyword>
<protein>
    <submittedName>
        <fullName evidence="2">Glycerophosphodiester phosphodiesterase, cytoplasmic</fullName>
        <ecNumber evidence="2">3.1.4.46</ecNumber>
    </submittedName>
</protein>
<dbReference type="EC" id="3.1.4.46" evidence="2"/>
<dbReference type="SUPFAM" id="SSF51695">
    <property type="entry name" value="PLC-like phosphodiesterases"/>
    <property type="match status" value="1"/>
</dbReference>
<evidence type="ECO:0000259" key="1">
    <source>
        <dbReference type="PROSITE" id="PS51704"/>
    </source>
</evidence>
<dbReference type="EMBL" id="CADIKM010000022">
    <property type="protein sequence ID" value="CAB3795889.1"/>
    <property type="molecule type" value="Genomic_DNA"/>
</dbReference>
<dbReference type="Gene3D" id="3.20.20.190">
    <property type="entry name" value="Phosphatidylinositol (PI) phosphodiesterase"/>
    <property type="match status" value="1"/>
</dbReference>
<organism evidence="2 3">
    <name type="scientific">Pararobbsia alpina</name>
    <dbReference type="NCBI Taxonomy" id="621374"/>
    <lineage>
        <taxon>Bacteria</taxon>
        <taxon>Pseudomonadati</taxon>
        <taxon>Pseudomonadota</taxon>
        <taxon>Betaproteobacteria</taxon>
        <taxon>Burkholderiales</taxon>
        <taxon>Burkholderiaceae</taxon>
        <taxon>Pararobbsia</taxon>
    </lineage>
</organism>
<evidence type="ECO:0000313" key="2">
    <source>
        <dbReference type="EMBL" id="CAB3795889.1"/>
    </source>
</evidence>
<dbReference type="PROSITE" id="PS51704">
    <property type="entry name" value="GP_PDE"/>
    <property type="match status" value="1"/>
</dbReference>
<name>A0A6S7BQ81_9BURK</name>
<dbReference type="RefSeq" id="WP_246257722.1">
    <property type="nucleotide sequence ID" value="NZ_CADIKM010000022.1"/>
</dbReference>
<dbReference type="Proteomes" id="UP000494115">
    <property type="component" value="Unassembled WGS sequence"/>
</dbReference>
<feature type="domain" description="GP-PDE" evidence="1">
    <location>
        <begin position="23"/>
        <end position="259"/>
    </location>
</feature>
<keyword evidence="2" id="KW-0378">Hydrolase</keyword>
<dbReference type="CDD" id="cd08562">
    <property type="entry name" value="GDPD_EcUgpQ_like"/>
    <property type="match status" value="1"/>
</dbReference>
<proteinExistence type="predicted"/>
<dbReference type="NCBIfam" id="NF006989">
    <property type="entry name" value="PRK09454.1"/>
    <property type="match status" value="1"/>
</dbReference>
<sequence length="259" mass="27958">MSIDRRDSSPASSLSSLPTWPYPALVAHRCAGVLAPENTLAGLAQAARHHVGMVEFDAKLSADDVPFLLHDDDVDRTSNGHGPAASLSYARIAALDAGSWFGAAFSNERMPTLEAVAQRCIELKLCANVEIKPCPGREVVTGVRVAQAVQVLWKDAPVPPLLSSFSEEALDAARRTAPELARGVLFGRPPGDWLARAQRLACVSVHFDHTQIDRLLIDAIRAAGFRTLAYTVNDAARARTLREWGVDAICTDRIDTVSL</sequence>
<dbReference type="InterPro" id="IPR017946">
    <property type="entry name" value="PLC-like_Pdiesterase_TIM-brl"/>
</dbReference>
<dbReference type="GO" id="GO:0006629">
    <property type="term" value="P:lipid metabolic process"/>
    <property type="evidence" value="ECO:0007669"/>
    <property type="project" value="InterPro"/>
</dbReference>
<reference evidence="2 3" key="1">
    <citation type="submission" date="2020-04" db="EMBL/GenBank/DDBJ databases">
        <authorList>
            <person name="De Canck E."/>
        </authorList>
    </citation>
    <scope>NUCLEOTIDE SEQUENCE [LARGE SCALE GENOMIC DNA]</scope>
    <source>
        <strain evidence="2 3">LMG 28138</strain>
    </source>
</reference>
<evidence type="ECO:0000313" key="3">
    <source>
        <dbReference type="Proteomes" id="UP000494115"/>
    </source>
</evidence>
<dbReference type="GO" id="GO:0008889">
    <property type="term" value="F:glycerophosphodiester phosphodiesterase activity"/>
    <property type="evidence" value="ECO:0007669"/>
    <property type="project" value="UniProtKB-EC"/>
</dbReference>
<dbReference type="AlphaFoldDB" id="A0A6S7BQ81"/>
<dbReference type="PANTHER" id="PTHR46211">
    <property type="entry name" value="GLYCEROPHOSPHORYL DIESTER PHOSPHODIESTERASE"/>
    <property type="match status" value="1"/>
</dbReference>